<evidence type="ECO:0000313" key="1">
    <source>
        <dbReference type="EMBL" id="MBW7466976.1"/>
    </source>
</evidence>
<dbReference type="Proteomes" id="UP000813018">
    <property type="component" value="Unassembled WGS sequence"/>
</dbReference>
<dbReference type="InterPro" id="IPR024078">
    <property type="entry name" value="LmbE-like_dom_sf"/>
</dbReference>
<protein>
    <submittedName>
        <fullName evidence="1">PIG-L family deacetylase</fullName>
    </submittedName>
</protein>
<gene>
    <name evidence="1" type="ORF">K0O23_07840</name>
</gene>
<proteinExistence type="predicted"/>
<sequence>MLFLFSCGPSKSDLEALSPSETYPEDTFLATQENKKALIVVAHDDDLVAMSGTISKLNQQGWEVKQVTFISESPERDEALKNAVPLIMDGVEFINIAPEDRRSDLKPDDLPYMPIPKADFEKAFTNPAVADALLKEIKAFEPTVIFSMDNVMGGYGHPEHIFVSQLLLDWFSGDIITPKRIYQTVYPDSMEDKIIKQRLTKLFEEWGQPNSYMTALEMYNITGMPEPTVEINIEDQSESKMKFLRAFNERERQVISFFVPYFEKFDHEEYFGVFNREFFRVIEKK</sequence>
<name>A0ABS7CT01_9BACT</name>
<dbReference type="Pfam" id="PF02585">
    <property type="entry name" value="PIG-L"/>
    <property type="match status" value="1"/>
</dbReference>
<organism evidence="1 2">
    <name type="scientific">Pontibacter aydingkolensis</name>
    <dbReference type="NCBI Taxonomy" id="1911536"/>
    <lineage>
        <taxon>Bacteria</taxon>
        <taxon>Pseudomonadati</taxon>
        <taxon>Bacteroidota</taxon>
        <taxon>Cytophagia</taxon>
        <taxon>Cytophagales</taxon>
        <taxon>Hymenobacteraceae</taxon>
        <taxon>Pontibacter</taxon>
    </lineage>
</organism>
<dbReference type="RefSeq" id="WP_219876860.1">
    <property type="nucleotide sequence ID" value="NZ_JAHYXK010000005.1"/>
</dbReference>
<dbReference type="SUPFAM" id="SSF102588">
    <property type="entry name" value="LmbE-like"/>
    <property type="match status" value="1"/>
</dbReference>
<evidence type="ECO:0000313" key="2">
    <source>
        <dbReference type="Proteomes" id="UP000813018"/>
    </source>
</evidence>
<dbReference type="Gene3D" id="3.40.50.10320">
    <property type="entry name" value="LmbE-like"/>
    <property type="match status" value="1"/>
</dbReference>
<reference evidence="1 2" key="1">
    <citation type="journal article" date="2016" name="Int. J. Syst. Evol. Microbiol.">
        <title>Pontibacter aydingkolensis sp. nov., isolated from soil of a salt lake.</title>
        <authorList>
            <person name="Osman G."/>
            <person name="Zhang T."/>
            <person name="Lou K."/>
            <person name="Gao Y."/>
            <person name="Chang W."/>
            <person name="Lin Q."/>
            <person name="Yang H.M."/>
            <person name="Huo X.D."/>
            <person name="Wang N."/>
        </authorList>
    </citation>
    <scope>NUCLEOTIDE SEQUENCE [LARGE SCALE GENOMIC DNA]</scope>
    <source>
        <strain evidence="1 2">KACC 19255</strain>
    </source>
</reference>
<comment type="caution">
    <text evidence="1">The sequence shown here is derived from an EMBL/GenBank/DDBJ whole genome shotgun (WGS) entry which is preliminary data.</text>
</comment>
<dbReference type="EMBL" id="JAHYXK010000005">
    <property type="protein sequence ID" value="MBW7466976.1"/>
    <property type="molecule type" value="Genomic_DNA"/>
</dbReference>
<keyword evidence="2" id="KW-1185">Reference proteome</keyword>
<dbReference type="InterPro" id="IPR003737">
    <property type="entry name" value="GlcNAc_PI_deacetylase-related"/>
</dbReference>
<accession>A0ABS7CT01</accession>